<dbReference type="Gene3D" id="2.30.29.150">
    <property type="match status" value="1"/>
</dbReference>
<feature type="domain" description="FACT complex subunit SPT16 N-terminal lobe" evidence="14">
    <location>
        <begin position="6"/>
        <end position="170"/>
    </location>
</feature>
<evidence type="ECO:0000256" key="4">
    <source>
        <dbReference type="ARBA" id="ARBA00022763"/>
    </source>
</evidence>
<dbReference type="GO" id="GO:0035101">
    <property type="term" value="C:FACT complex"/>
    <property type="evidence" value="ECO:0007669"/>
    <property type="project" value="UniProtKB-UniRule"/>
</dbReference>
<evidence type="ECO:0000256" key="11">
    <source>
        <dbReference type="RuleBase" id="RU367052"/>
    </source>
</evidence>
<keyword evidence="18" id="KW-1185">Reference proteome</keyword>
<dbReference type="Pfam" id="PF08512">
    <property type="entry name" value="Rttp106-like_middle"/>
    <property type="match status" value="1"/>
</dbReference>
<dbReference type="Gene3D" id="2.30.29.210">
    <property type="entry name" value="FACT complex subunit Spt16p/Cdc68p"/>
    <property type="match status" value="1"/>
</dbReference>
<dbReference type="AlphaFoldDB" id="A0A0D2PET3"/>
<dbReference type="SUPFAM" id="SSF55920">
    <property type="entry name" value="Creatinase/aminopeptidase"/>
    <property type="match status" value="1"/>
</dbReference>
<dbReference type="PANTHER" id="PTHR13980">
    <property type="entry name" value="CDC68 RELATED"/>
    <property type="match status" value="1"/>
</dbReference>
<dbReference type="InterPro" id="IPR013953">
    <property type="entry name" value="FACT_SPT16_M"/>
</dbReference>
<dbReference type="GO" id="GO:0010468">
    <property type="term" value="P:regulation of gene expression"/>
    <property type="evidence" value="ECO:0007669"/>
    <property type="project" value="UniProtKB-ARBA"/>
</dbReference>
<feature type="coiled-coil region" evidence="12">
    <location>
        <begin position="638"/>
        <end position="668"/>
    </location>
</feature>
<comment type="function">
    <text evidence="10 11">Component of the FACT complex, a general chromatin factor that acts to reorganize nucleosomes. The FACT complex is involved in multiple processes that require DNA as a template such as mRNA elongation, DNA replication and DNA repair. During transcription elongation the FACT complex acts as a histone chaperone that both destabilizes and restores nucleosomal structure. It facilitates the passage of RNA polymerase II and transcription by promoting the dissociation of one histone H2A-H2B dimer from the nucleosome, then subsequently promotes the reestablishment of the nucleosome following the passage of RNA polymerase II.</text>
</comment>
<dbReference type="GO" id="GO:0031491">
    <property type="term" value="F:nucleosome binding"/>
    <property type="evidence" value="ECO:0007669"/>
    <property type="project" value="TreeGrafter"/>
</dbReference>
<sequence length="1066" mass="118636">MADTQLNKTTFAARVSRVFQCWADAKDNEDYESISDVDALLLVAGDPTADDEPMRKGSCFQQWLLGYEFPSTLFLFQKGKVSILCSASKAKILSQIEHSVPSISIEILARPKGKDTSNDALPNFLAQYASAQRVGSLIKETPSGKLVSEWQTVVNESSSKPQLVDMAPAISALMGIKDEDEIKWTQTAANLTSTLLKHLVAPKLESILDKESKITHDMLASQIETRLGSGEGSSAKGPDLKVWNKGKGLENVDWPSVEFCYPPIIISKSSKSGYDLRYTVESSDDNIAHKGVFIVGFGMRYKSYSTNIGRTFIVDPNPSQQAQYNLLVALQADLLSFMADGVSARDVYQHAVNYIKEKNPELEKFFVKNIGFATGIEFRDAGYILSPKNNKRLRKNMVFNLSLGFTGLTEATGSKYALNLVDTIRVDSHKAVLMTDGVKSSKDTLFFLANESEEEKEKKPKKPPVVPIKNGSPVKQKSVGGKVLRNQTRRAAQDEVHQTALAKLLQHQKELHQNLQAEGLAKFSEDGMGASGKEGKGWKKFQSYKGEGALPAEIEKLRIFVDRKAQTVVLPVYGFAVPFHINTIKNASKNDEGEFTYLRINFQTPGQLAGKKEDTPFEDPDSTFIRSVSYRSPDGHRLDNIVKQINDLKKEANKREQQKKEMADVVEQGNLVEVKGRRPTKMAEAFIRPALDGKRLPGEVEIHQNGIRYLSMGSQKVDILFSNIKHLFFQPCDHELLVIVHLHLKAPIMIGKKKAFDVQFFREATDVQFDETGNRKRKHRYGDEDEIEMEQQERKRRALLNKEIKAFAEKIAEVASSSNGETLELDIPFRELSFEGVPFRTSARLQPTTECLVHLTDPPFLVVTLSEIEIASLERVQYGLKQFDLVFIFKDFTKPPLHINSIQSTQMDDVKNWLDSVDIPMSEGPVNLNWGPIMKHINESPFDFFQGGGWDFLGTSPDDGDQSDLSNSESDFEADPEELAAGTSSDDESNYGSDGSGSDVSGSDFGGGDDDESDEGDDWDELERKAAKSDQKRADGKKAAGSDDSEDERPKKKAAAKSNGKAKGRR</sequence>
<dbReference type="InterPro" id="IPR036005">
    <property type="entry name" value="Creatinase/aminopeptidase-like"/>
</dbReference>
<evidence type="ECO:0000256" key="3">
    <source>
        <dbReference type="ARBA" id="ARBA00022705"/>
    </source>
</evidence>
<keyword evidence="9 11" id="KW-0539">Nucleus</keyword>
<keyword evidence="4 11" id="KW-0227">DNA damage</keyword>
<dbReference type="GO" id="GO:0006260">
    <property type="term" value="P:DNA replication"/>
    <property type="evidence" value="ECO:0007669"/>
    <property type="project" value="UniProtKB-KW"/>
</dbReference>
<evidence type="ECO:0000256" key="8">
    <source>
        <dbReference type="ARBA" id="ARBA00023204"/>
    </source>
</evidence>
<dbReference type="SMART" id="SM01287">
    <property type="entry name" value="Rtt106"/>
    <property type="match status" value="1"/>
</dbReference>
<keyword evidence="2 11" id="KW-0158">Chromosome</keyword>
<dbReference type="Pfam" id="PF14826">
    <property type="entry name" value="FACT-Spt16_Nlob"/>
    <property type="match status" value="1"/>
</dbReference>
<evidence type="ECO:0000313" key="17">
    <source>
        <dbReference type="EMBL" id="KJA27086.1"/>
    </source>
</evidence>
<dbReference type="Pfam" id="PF24824">
    <property type="entry name" value="PH_SPT16"/>
    <property type="match status" value="1"/>
</dbReference>
<name>A0A0D2PET3_HYPSF</name>
<organism evidence="17 18">
    <name type="scientific">Hypholoma sublateritium (strain FD-334 SS-4)</name>
    <dbReference type="NCBI Taxonomy" id="945553"/>
    <lineage>
        <taxon>Eukaryota</taxon>
        <taxon>Fungi</taxon>
        <taxon>Dikarya</taxon>
        <taxon>Basidiomycota</taxon>
        <taxon>Agaricomycotina</taxon>
        <taxon>Agaricomycetes</taxon>
        <taxon>Agaricomycetidae</taxon>
        <taxon>Agaricales</taxon>
        <taxon>Agaricineae</taxon>
        <taxon>Strophariaceae</taxon>
        <taxon>Hypholoma</taxon>
    </lineage>
</organism>
<keyword evidence="5 11" id="KW-0805">Transcription regulation</keyword>
<feature type="compositionally biased region" description="Basic residues" evidence="13">
    <location>
        <begin position="1051"/>
        <end position="1066"/>
    </location>
</feature>
<evidence type="ECO:0000256" key="12">
    <source>
        <dbReference type="SAM" id="Coils"/>
    </source>
</evidence>
<dbReference type="Gene3D" id="3.90.230.10">
    <property type="entry name" value="Creatinase/methionine aminopeptidase superfamily"/>
    <property type="match status" value="1"/>
</dbReference>
<comment type="subcellular location">
    <subcellularLocation>
        <location evidence="11">Nucleus</location>
    </subcellularLocation>
    <subcellularLocation>
        <location evidence="11">Chromosome</location>
    </subcellularLocation>
</comment>
<evidence type="ECO:0000256" key="13">
    <source>
        <dbReference type="SAM" id="MobiDB-lite"/>
    </source>
</evidence>
<dbReference type="FunFam" id="2.30.29.30:FF:000017">
    <property type="entry name" value="FACT complex subunit SPT16"/>
    <property type="match status" value="1"/>
</dbReference>
<dbReference type="InterPro" id="IPR040258">
    <property type="entry name" value="Spt16"/>
</dbReference>
<dbReference type="FunFam" id="2.30.29.210:FF:000001">
    <property type="entry name" value="FACT complex subunit spt16"/>
    <property type="match status" value="1"/>
</dbReference>
<dbReference type="STRING" id="945553.A0A0D2PET3"/>
<dbReference type="OrthoDB" id="10251642at2759"/>
<dbReference type="Gene3D" id="3.40.350.10">
    <property type="entry name" value="Creatinase/prolidase N-terminal domain"/>
    <property type="match status" value="1"/>
</dbReference>
<keyword evidence="7 11" id="KW-0804">Transcription</keyword>
<dbReference type="Proteomes" id="UP000054270">
    <property type="component" value="Unassembled WGS sequence"/>
</dbReference>
<dbReference type="Gene3D" id="2.30.29.30">
    <property type="entry name" value="Pleckstrin-homology domain (PH domain)/Phosphotyrosine-binding domain (PTB)"/>
    <property type="match status" value="1"/>
</dbReference>
<keyword evidence="3 11" id="KW-0235">DNA replication</keyword>
<feature type="region of interest" description="Disordered" evidence="13">
    <location>
        <begin position="452"/>
        <end position="480"/>
    </location>
</feature>
<evidence type="ECO:0000256" key="1">
    <source>
        <dbReference type="ARBA" id="ARBA00010779"/>
    </source>
</evidence>
<feature type="domain" description="FACT complex subunit SPT16 middle" evidence="15">
    <location>
        <begin position="559"/>
        <end position="709"/>
    </location>
</feature>
<evidence type="ECO:0000256" key="9">
    <source>
        <dbReference type="ARBA" id="ARBA00023242"/>
    </source>
</evidence>
<dbReference type="Pfam" id="PF00557">
    <property type="entry name" value="Peptidase_M24"/>
    <property type="match status" value="1"/>
</dbReference>
<dbReference type="InterPro" id="IPR000994">
    <property type="entry name" value="Pept_M24"/>
</dbReference>
<feature type="compositionally biased region" description="Low complexity" evidence="13">
    <location>
        <begin position="990"/>
        <end position="1003"/>
    </location>
</feature>
<accession>A0A0D2PET3</accession>
<reference evidence="18" key="1">
    <citation type="submission" date="2014-04" db="EMBL/GenBank/DDBJ databases">
        <title>Evolutionary Origins and Diversification of the Mycorrhizal Mutualists.</title>
        <authorList>
            <consortium name="DOE Joint Genome Institute"/>
            <consortium name="Mycorrhizal Genomics Consortium"/>
            <person name="Kohler A."/>
            <person name="Kuo A."/>
            <person name="Nagy L.G."/>
            <person name="Floudas D."/>
            <person name="Copeland A."/>
            <person name="Barry K.W."/>
            <person name="Cichocki N."/>
            <person name="Veneault-Fourrey C."/>
            <person name="LaButti K."/>
            <person name="Lindquist E.A."/>
            <person name="Lipzen A."/>
            <person name="Lundell T."/>
            <person name="Morin E."/>
            <person name="Murat C."/>
            <person name="Riley R."/>
            <person name="Ohm R."/>
            <person name="Sun H."/>
            <person name="Tunlid A."/>
            <person name="Henrissat B."/>
            <person name="Grigoriev I.V."/>
            <person name="Hibbett D.S."/>
            <person name="Martin F."/>
        </authorList>
    </citation>
    <scope>NUCLEOTIDE SEQUENCE [LARGE SCALE GENOMIC DNA]</scope>
    <source>
        <strain evidence="18">FD-334 SS-4</strain>
    </source>
</reference>
<evidence type="ECO:0000256" key="7">
    <source>
        <dbReference type="ARBA" id="ARBA00023163"/>
    </source>
</evidence>
<dbReference type="InterPro" id="IPR056595">
    <property type="entry name" value="Fact-SPT16_PH"/>
</dbReference>
<dbReference type="Pfam" id="PF21091">
    <property type="entry name" value="SPT16_C"/>
    <property type="match status" value="1"/>
</dbReference>
<dbReference type="InterPro" id="IPR013719">
    <property type="entry name" value="RTT106/SPT16-like_middle_dom"/>
</dbReference>
<dbReference type="GO" id="GO:0006281">
    <property type="term" value="P:DNA repair"/>
    <property type="evidence" value="ECO:0007669"/>
    <property type="project" value="UniProtKB-UniRule"/>
</dbReference>
<proteinExistence type="inferred from homology"/>
<keyword evidence="8 11" id="KW-0234">DNA repair</keyword>
<dbReference type="Pfam" id="PF08644">
    <property type="entry name" value="SPT16"/>
    <property type="match status" value="1"/>
</dbReference>
<dbReference type="InterPro" id="IPR011993">
    <property type="entry name" value="PH-like_dom_sf"/>
</dbReference>
<evidence type="ECO:0000256" key="5">
    <source>
        <dbReference type="ARBA" id="ARBA00023015"/>
    </source>
</evidence>
<dbReference type="InterPro" id="IPR048969">
    <property type="entry name" value="FACT_SPT16_C"/>
</dbReference>
<evidence type="ECO:0000256" key="2">
    <source>
        <dbReference type="ARBA" id="ARBA00022454"/>
    </source>
</evidence>
<dbReference type="EMBL" id="KN817525">
    <property type="protein sequence ID" value="KJA27086.1"/>
    <property type="molecule type" value="Genomic_DNA"/>
</dbReference>
<dbReference type="FunFam" id="3.90.230.10:FF:000005">
    <property type="entry name" value="FACT complex subunit spt16"/>
    <property type="match status" value="1"/>
</dbReference>
<evidence type="ECO:0000259" key="16">
    <source>
        <dbReference type="SMART" id="SM01287"/>
    </source>
</evidence>
<evidence type="ECO:0000256" key="10">
    <source>
        <dbReference type="ARBA" id="ARBA00025370"/>
    </source>
</evidence>
<feature type="domain" description="Histone chaperone RTT106/FACT complex subunit SPT16-like middle" evidence="16">
    <location>
        <begin position="834"/>
        <end position="924"/>
    </location>
</feature>
<evidence type="ECO:0000259" key="15">
    <source>
        <dbReference type="SMART" id="SM01286"/>
    </source>
</evidence>
<evidence type="ECO:0000256" key="6">
    <source>
        <dbReference type="ARBA" id="ARBA00023054"/>
    </source>
</evidence>
<dbReference type="InterPro" id="IPR029149">
    <property type="entry name" value="Creatin/AminoP/Spt16_N"/>
</dbReference>
<dbReference type="SMART" id="SM01285">
    <property type="entry name" value="FACT-Spt16_Nlob"/>
    <property type="match status" value="1"/>
</dbReference>
<protein>
    <recommendedName>
        <fullName evidence="11">FACT complex subunit</fullName>
    </recommendedName>
</protein>
<dbReference type="InterPro" id="IPR029148">
    <property type="entry name" value="FACT-SPT16_Nlobe"/>
</dbReference>
<comment type="similarity">
    <text evidence="1 11">Belongs to the peptidase M24 family. SPT16 subfamily.</text>
</comment>
<evidence type="ECO:0000259" key="14">
    <source>
        <dbReference type="SMART" id="SM01285"/>
    </source>
</evidence>
<dbReference type="GO" id="GO:0006368">
    <property type="term" value="P:transcription elongation by RNA polymerase II"/>
    <property type="evidence" value="ECO:0007669"/>
    <property type="project" value="TreeGrafter"/>
</dbReference>
<feature type="compositionally biased region" description="Basic and acidic residues" evidence="13">
    <location>
        <begin position="1022"/>
        <end position="1041"/>
    </location>
</feature>
<dbReference type="PANTHER" id="PTHR13980:SF15">
    <property type="entry name" value="FACT COMPLEX SUBUNIT SPT16"/>
    <property type="match status" value="1"/>
</dbReference>
<evidence type="ECO:0000313" key="18">
    <source>
        <dbReference type="Proteomes" id="UP000054270"/>
    </source>
</evidence>
<comment type="subunit">
    <text evidence="11">Component of the FACT complex.</text>
</comment>
<keyword evidence="6 12" id="KW-0175">Coiled coil</keyword>
<dbReference type="SMART" id="SM01286">
    <property type="entry name" value="SPT16"/>
    <property type="match status" value="1"/>
</dbReference>
<feature type="region of interest" description="Disordered" evidence="13">
    <location>
        <begin position="948"/>
        <end position="1066"/>
    </location>
</feature>
<gene>
    <name evidence="17" type="ORF">HYPSUDRAFT_35635</name>
</gene>
<dbReference type="OMA" id="YHINTIP"/>
<feature type="compositionally biased region" description="Acidic residues" evidence="13">
    <location>
        <begin position="1007"/>
        <end position="1021"/>
    </location>
</feature>